<accession>A0A552X1W0</accession>
<protein>
    <recommendedName>
        <fullName evidence="4">PepSY domain-containing protein</fullName>
    </recommendedName>
</protein>
<evidence type="ECO:0008006" key="4">
    <source>
        <dbReference type="Google" id="ProtNLM"/>
    </source>
</evidence>
<reference evidence="2 3" key="1">
    <citation type="submission" date="2019-07" db="EMBL/GenBank/DDBJ databases">
        <authorList>
            <person name="Yang M."/>
            <person name="Zhao D."/>
            <person name="Xiang H."/>
        </authorList>
    </citation>
    <scope>NUCLEOTIDE SEQUENCE [LARGE SCALE GENOMIC DNA]</scope>
    <source>
        <strain evidence="2 3">IM1326</strain>
    </source>
</reference>
<keyword evidence="1" id="KW-0472">Membrane</keyword>
<feature type="transmembrane region" description="Helical" evidence="1">
    <location>
        <begin position="14"/>
        <end position="35"/>
    </location>
</feature>
<dbReference type="AlphaFoldDB" id="A0A552X1W0"/>
<evidence type="ECO:0000256" key="1">
    <source>
        <dbReference type="SAM" id="Phobius"/>
    </source>
</evidence>
<keyword evidence="1" id="KW-1133">Transmembrane helix</keyword>
<dbReference type="RefSeq" id="WP_143235865.1">
    <property type="nucleotide sequence ID" value="NZ_VJWL01000002.1"/>
</dbReference>
<dbReference type="OrthoDB" id="9806195at2"/>
<organism evidence="2 3">
    <name type="scientific">Aliidiomarina halalkaliphila</name>
    <dbReference type="NCBI Taxonomy" id="2593535"/>
    <lineage>
        <taxon>Bacteria</taxon>
        <taxon>Pseudomonadati</taxon>
        <taxon>Pseudomonadota</taxon>
        <taxon>Gammaproteobacteria</taxon>
        <taxon>Alteromonadales</taxon>
        <taxon>Idiomarinaceae</taxon>
        <taxon>Aliidiomarina</taxon>
    </lineage>
</organism>
<evidence type="ECO:0000313" key="3">
    <source>
        <dbReference type="Proteomes" id="UP000320359"/>
    </source>
</evidence>
<sequence>MQTQSSSYRTWHRWLSLIVGIQMVIWAISGAYMVFFKLPFIHGVHLTQEADQPLTNQTTMNRLPDVLKAYPDVHDVHVVRRFIGGEYQEVAQLHTPDRKFLVSLNNLATITLNDRDIEALAARYYKKGEAEITRVELLTDNAPTELNPAHLPIWRVDFDDFGRTSLYLHRETGEMTVRRHDFWRGFDIMWMLHIMDYKDRTDITTWWLRGFILATFGFTFTGTILVIQTLRSSRRKLV</sequence>
<comment type="caution">
    <text evidence="2">The sequence shown here is derived from an EMBL/GenBank/DDBJ whole genome shotgun (WGS) entry which is preliminary data.</text>
</comment>
<keyword evidence="1" id="KW-0812">Transmembrane</keyword>
<keyword evidence="3" id="KW-1185">Reference proteome</keyword>
<gene>
    <name evidence="2" type="ORF">FM042_07810</name>
</gene>
<dbReference type="Proteomes" id="UP000320359">
    <property type="component" value="Unassembled WGS sequence"/>
</dbReference>
<proteinExistence type="predicted"/>
<feature type="transmembrane region" description="Helical" evidence="1">
    <location>
        <begin position="206"/>
        <end position="227"/>
    </location>
</feature>
<name>A0A552X1W0_9GAMM</name>
<dbReference type="EMBL" id="VJWL01000002">
    <property type="protein sequence ID" value="TRW48879.1"/>
    <property type="molecule type" value="Genomic_DNA"/>
</dbReference>
<evidence type="ECO:0000313" key="2">
    <source>
        <dbReference type="EMBL" id="TRW48879.1"/>
    </source>
</evidence>